<gene>
    <name evidence="3" type="ORF">HNQ37_001598</name>
</gene>
<evidence type="ECO:0000256" key="1">
    <source>
        <dbReference type="ARBA" id="ARBA00005397"/>
    </source>
</evidence>
<evidence type="ECO:0000256" key="2">
    <source>
        <dbReference type="SAM" id="MobiDB-lite"/>
    </source>
</evidence>
<dbReference type="InterPro" id="IPR038471">
    <property type="entry name" value="MecA_C_sf"/>
</dbReference>
<evidence type="ECO:0000313" key="3">
    <source>
        <dbReference type="EMBL" id="MBB5888685.1"/>
    </source>
</evidence>
<dbReference type="RefSeq" id="WP_246415630.1">
    <property type="nucleotide sequence ID" value="NZ_JACHHV010000040.1"/>
</dbReference>
<reference evidence="3 4" key="1">
    <citation type="submission" date="2020-08" db="EMBL/GenBank/DDBJ databases">
        <title>Genomic Encyclopedia of Type Strains, Phase IV (KMG-IV): sequencing the most valuable type-strain genomes for metagenomic binning, comparative biology and taxonomic classification.</title>
        <authorList>
            <person name="Goeker M."/>
        </authorList>
    </citation>
    <scope>NUCLEOTIDE SEQUENCE [LARGE SCALE GENOMIC DNA]</scope>
    <source>
        <strain evidence="3 4">DSM 14925</strain>
    </source>
</reference>
<dbReference type="PANTHER" id="PTHR39161">
    <property type="entry name" value="ADAPTER PROTEIN MECA"/>
    <property type="match status" value="1"/>
</dbReference>
<comment type="caution">
    <text evidence="3">The sequence shown here is derived from an EMBL/GenBank/DDBJ whole genome shotgun (WGS) entry which is preliminary data.</text>
</comment>
<dbReference type="PIRSF" id="PIRSF029008">
    <property type="entry name" value="MecA"/>
    <property type="match status" value="1"/>
</dbReference>
<dbReference type="AlphaFoldDB" id="A0A841C868"/>
<keyword evidence="4" id="KW-1185">Reference proteome</keyword>
<dbReference type="Gene3D" id="3.30.70.1950">
    <property type="match status" value="1"/>
</dbReference>
<name>A0A841C868_9LACT</name>
<dbReference type="Proteomes" id="UP000562464">
    <property type="component" value="Unassembled WGS sequence"/>
</dbReference>
<dbReference type="Pfam" id="PF05389">
    <property type="entry name" value="MecA"/>
    <property type="match status" value="1"/>
</dbReference>
<dbReference type="EMBL" id="JACHHV010000040">
    <property type="protein sequence ID" value="MBB5888685.1"/>
    <property type="molecule type" value="Genomic_DNA"/>
</dbReference>
<dbReference type="PANTHER" id="PTHR39161:SF1">
    <property type="entry name" value="ADAPTER PROTEIN MECA 1"/>
    <property type="match status" value="1"/>
</dbReference>
<feature type="region of interest" description="Disordered" evidence="2">
    <location>
        <begin position="118"/>
        <end position="138"/>
    </location>
</feature>
<dbReference type="InterPro" id="IPR008681">
    <property type="entry name" value="Neg-reg_MecA"/>
</dbReference>
<feature type="compositionally biased region" description="Basic and acidic residues" evidence="2">
    <location>
        <begin position="120"/>
        <end position="138"/>
    </location>
</feature>
<comment type="similarity">
    <text evidence="1">Belongs to the MecA family.</text>
</comment>
<proteinExistence type="inferred from homology"/>
<organism evidence="3 4">
    <name type="scientific">Lactovum miscens</name>
    <dbReference type="NCBI Taxonomy" id="190387"/>
    <lineage>
        <taxon>Bacteria</taxon>
        <taxon>Bacillati</taxon>
        <taxon>Bacillota</taxon>
        <taxon>Bacilli</taxon>
        <taxon>Lactobacillales</taxon>
        <taxon>Streptococcaceae</taxon>
        <taxon>Lactovum</taxon>
    </lineage>
</organism>
<accession>A0A841C868</accession>
<evidence type="ECO:0000313" key="4">
    <source>
        <dbReference type="Proteomes" id="UP000562464"/>
    </source>
</evidence>
<protein>
    <submittedName>
        <fullName evidence="3">Adapter protein MecA 1/2</fullName>
    </submittedName>
</protein>
<sequence length="240" mass="27816">MDYSYVNDKTLKISLTFADLEEHDVQLVDFLSEQEKIEEFFYELIEELDISEQWQDTALMTFQIHPNAKGIDILVSDDLGENLNQFESAEDLEEFLRQVAGNSDISLQNPEELESQLKGSLEKAVNKKKNKSDSKSNNKATEEVVPDYIYYTIKFDNFSDIINLSKTVSADIDESELYEFRNAYYLTILDNQKLRGKKDTLSLRAHMLEYGEQGLINRELLREHARVIIDHSALESLQKI</sequence>